<dbReference type="CDD" id="cd15830">
    <property type="entry name" value="BamD"/>
    <property type="match status" value="1"/>
</dbReference>
<evidence type="ECO:0000256" key="7">
    <source>
        <dbReference type="SAM" id="SignalP"/>
    </source>
</evidence>
<dbReference type="HAMAP" id="MF_00922">
    <property type="entry name" value="OM_assembly_BamD"/>
    <property type="match status" value="1"/>
</dbReference>
<dbReference type="Pfam" id="PF13525">
    <property type="entry name" value="YfiO"/>
    <property type="match status" value="1"/>
</dbReference>
<evidence type="ECO:0000256" key="6">
    <source>
        <dbReference type="HAMAP-Rule" id="MF_00922"/>
    </source>
</evidence>
<keyword evidence="3 6" id="KW-0564">Palmitate</keyword>
<dbReference type="PANTHER" id="PTHR37423:SF1">
    <property type="entry name" value="OUTER MEMBRANE PROTEIN ASSEMBLY FACTOR BAMD"/>
    <property type="match status" value="1"/>
</dbReference>
<dbReference type="RefSeq" id="WP_070079330.1">
    <property type="nucleotide sequence ID" value="NZ_CP017415.1"/>
</dbReference>
<organism evidence="9 10">
    <name type="scientific">Acidihalobacter yilgarnensis</name>
    <dbReference type="NCBI Taxonomy" id="2819280"/>
    <lineage>
        <taxon>Bacteria</taxon>
        <taxon>Pseudomonadati</taxon>
        <taxon>Pseudomonadota</taxon>
        <taxon>Gammaproteobacteria</taxon>
        <taxon>Chromatiales</taxon>
        <taxon>Ectothiorhodospiraceae</taxon>
        <taxon>Acidihalobacter</taxon>
    </lineage>
</organism>
<dbReference type="InterPro" id="IPR011990">
    <property type="entry name" value="TPR-like_helical_dom_sf"/>
</dbReference>
<keyword evidence="1 6" id="KW-0732">Signal</keyword>
<dbReference type="Proteomes" id="UP000095401">
    <property type="component" value="Chromosome"/>
</dbReference>
<dbReference type="SUPFAM" id="SSF48452">
    <property type="entry name" value="TPR-like"/>
    <property type="match status" value="1"/>
</dbReference>
<evidence type="ECO:0000256" key="1">
    <source>
        <dbReference type="ARBA" id="ARBA00022729"/>
    </source>
</evidence>
<comment type="subcellular location">
    <subcellularLocation>
        <location evidence="6">Cell outer membrane</location>
        <topology evidence="6">Lipid-anchor</topology>
    </subcellularLocation>
</comment>
<reference evidence="10" key="1">
    <citation type="submission" date="2016-09" db="EMBL/GenBank/DDBJ databases">
        <title>Acidihalobacter prosperus F5.</title>
        <authorList>
            <person name="Khaleque H.N."/>
            <person name="Ramsay J.P."/>
            <person name="Kaksonen A.H."/>
            <person name="Boxall N.J."/>
            <person name="Watkin E.L.J."/>
        </authorList>
    </citation>
    <scope>NUCLEOTIDE SEQUENCE [LARGE SCALE GENOMIC DNA]</scope>
    <source>
        <strain evidence="10">F5</strain>
    </source>
</reference>
<evidence type="ECO:0000256" key="3">
    <source>
        <dbReference type="ARBA" id="ARBA00023139"/>
    </source>
</evidence>
<protein>
    <recommendedName>
        <fullName evidence="6">Outer membrane protein assembly factor BamD</fullName>
    </recommendedName>
</protein>
<evidence type="ECO:0000256" key="5">
    <source>
        <dbReference type="ARBA" id="ARBA00023288"/>
    </source>
</evidence>
<proteinExistence type="inferred from homology"/>
<keyword evidence="2 6" id="KW-0472">Membrane</keyword>
<comment type="similarity">
    <text evidence="6">Belongs to the BamD family.</text>
</comment>
<dbReference type="GO" id="GO:0043165">
    <property type="term" value="P:Gram-negative-bacterium-type cell outer membrane assembly"/>
    <property type="evidence" value="ECO:0007669"/>
    <property type="project" value="UniProtKB-UniRule"/>
</dbReference>
<sequence>MHIWRHTALLVLFAAALAGCASTPLETKHLTAEQYYKAGAQALKDSNYTRALNMFETLRGHYPFGSYARQAQLETIYVYYKQNEPKSTVEAAQRYIKENPLSPEVAYAYYMQGLANFDAHTGIMNRLFPVDPARVDVKPLKESFAAFKILVEKYPHSTYAPDARRRMLFLRDELAQHELYVAGYYMKRGAYIAAINRCKQLLQEYPGASDTPRALEIMIKGYDKLGMADLAEQTRKVLALNSSGSVVKH</sequence>
<dbReference type="InterPro" id="IPR039565">
    <property type="entry name" value="BamD-like"/>
</dbReference>
<keyword evidence="5 6" id="KW-0449">Lipoprotein</keyword>
<comment type="subunit">
    <text evidence="6">Part of the Bam complex.</text>
</comment>
<comment type="function">
    <text evidence="6">Part of the outer membrane protein assembly complex, which is involved in assembly and insertion of beta-barrel proteins into the outer membrane.</text>
</comment>
<dbReference type="GO" id="GO:1990063">
    <property type="term" value="C:Bam protein complex"/>
    <property type="evidence" value="ECO:0007669"/>
    <property type="project" value="TreeGrafter"/>
</dbReference>
<dbReference type="GO" id="GO:0051205">
    <property type="term" value="P:protein insertion into membrane"/>
    <property type="evidence" value="ECO:0007669"/>
    <property type="project" value="UniProtKB-UniRule"/>
</dbReference>
<dbReference type="AlphaFoldDB" id="A0A1D8IRE7"/>
<dbReference type="EMBL" id="CP017415">
    <property type="protein sequence ID" value="AOU98977.1"/>
    <property type="molecule type" value="Genomic_DNA"/>
</dbReference>
<evidence type="ECO:0000256" key="2">
    <source>
        <dbReference type="ARBA" id="ARBA00023136"/>
    </source>
</evidence>
<keyword evidence="4 6" id="KW-0998">Cell outer membrane</keyword>
<dbReference type="InterPro" id="IPR017689">
    <property type="entry name" value="BamD"/>
</dbReference>
<evidence type="ECO:0000313" key="10">
    <source>
        <dbReference type="Proteomes" id="UP000095401"/>
    </source>
</evidence>
<feature type="chain" id="PRO_5009353896" description="Outer membrane protein assembly factor BamD" evidence="7">
    <location>
        <begin position="22"/>
        <end position="249"/>
    </location>
</feature>
<evidence type="ECO:0000259" key="8">
    <source>
        <dbReference type="Pfam" id="PF13525"/>
    </source>
</evidence>
<accession>A0A1D8IRE7</accession>
<dbReference type="PANTHER" id="PTHR37423">
    <property type="entry name" value="SOLUBLE LYTIC MUREIN TRANSGLYCOSYLASE-RELATED"/>
    <property type="match status" value="1"/>
</dbReference>
<evidence type="ECO:0000256" key="4">
    <source>
        <dbReference type="ARBA" id="ARBA00023237"/>
    </source>
</evidence>
<evidence type="ECO:0000313" key="9">
    <source>
        <dbReference type="EMBL" id="AOU98977.1"/>
    </source>
</evidence>
<dbReference type="KEGG" id="aprs:BI364_14350"/>
<feature type="signal peptide" evidence="7">
    <location>
        <begin position="1"/>
        <end position="21"/>
    </location>
</feature>
<dbReference type="PROSITE" id="PS51257">
    <property type="entry name" value="PROKAR_LIPOPROTEIN"/>
    <property type="match status" value="1"/>
</dbReference>
<keyword evidence="10" id="KW-1185">Reference proteome</keyword>
<feature type="domain" description="Outer membrane lipoprotein BamD-like" evidence="8">
    <location>
        <begin position="31"/>
        <end position="235"/>
    </location>
</feature>
<dbReference type="NCBIfam" id="TIGR03302">
    <property type="entry name" value="OM_YfiO"/>
    <property type="match status" value="1"/>
</dbReference>
<gene>
    <name evidence="6" type="primary">bamD</name>
    <name evidence="9" type="ORF">BI364_14350</name>
</gene>
<name>A0A1D8IRE7_9GAMM</name>
<dbReference type="Gene3D" id="1.25.40.10">
    <property type="entry name" value="Tetratricopeptide repeat domain"/>
    <property type="match status" value="1"/>
</dbReference>